<gene>
    <name evidence="1" type="ORF">AFERRI_600079</name>
</gene>
<dbReference type="EMBL" id="CCCS020000057">
    <property type="protein sequence ID" value="CDQ11853.1"/>
    <property type="molecule type" value="Genomic_DNA"/>
</dbReference>
<evidence type="ECO:0000313" key="1">
    <source>
        <dbReference type="EMBL" id="CDQ11853.1"/>
    </source>
</evidence>
<organism evidence="1">
    <name type="scientific">Acidithiobacillus ferrivorans</name>
    <dbReference type="NCBI Taxonomy" id="160808"/>
    <lineage>
        <taxon>Bacteria</taxon>
        <taxon>Pseudomonadati</taxon>
        <taxon>Pseudomonadota</taxon>
        <taxon>Acidithiobacillia</taxon>
        <taxon>Acidithiobacillales</taxon>
        <taxon>Acidithiobacillaceae</taxon>
        <taxon>Acidithiobacillus</taxon>
    </lineage>
</organism>
<name>A0A060UYS7_9PROT</name>
<proteinExistence type="predicted"/>
<reference evidence="1" key="1">
    <citation type="submission" date="2014-03" db="EMBL/GenBank/DDBJ databases">
        <authorList>
            <person name="Genoscope - CEA"/>
        </authorList>
    </citation>
    <scope>NUCLEOTIDE SEQUENCE [LARGE SCALE GENOMIC DNA]</scope>
    <source>
        <strain evidence="1">CF27</strain>
    </source>
</reference>
<sequence>MPDFGKSSSLYFTPENYIIGVGKMICAAAVEFRCLRFSQ</sequence>
<comment type="caution">
    <text evidence="1">The sequence shown here is derived from an EMBL/GenBank/DDBJ whole genome shotgun (WGS) entry which is preliminary data.</text>
</comment>
<protein>
    <submittedName>
        <fullName evidence="1">Uncharacterized protein</fullName>
    </submittedName>
</protein>
<accession>A0A060UYS7</accession>
<dbReference type="AlphaFoldDB" id="A0A060UYS7"/>
<reference evidence="1" key="2">
    <citation type="submission" date="2014-07" db="EMBL/GenBank/DDBJ databases">
        <title>Initial genome analysis of the psychrotolerant acidophile Acidithiobacillus ferrivorans CF27: insights into iron and sulfur oxidation pathways and into biofilm formation.</title>
        <authorList>
            <person name="Talla E."/>
            <person name="Hedrich S."/>
            <person name="Mangenot S."/>
            <person name="Ji B."/>
            <person name="Johnson D.B."/>
            <person name="Barbe V."/>
            <person name="Bonnefoy V."/>
        </authorList>
    </citation>
    <scope>NUCLEOTIDE SEQUENCE [LARGE SCALE GENOMIC DNA]</scope>
    <source>
        <strain evidence="1">CF27</strain>
    </source>
</reference>